<evidence type="ECO:0000313" key="3">
    <source>
        <dbReference type="Proteomes" id="UP000003744"/>
    </source>
</evidence>
<protein>
    <recommendedName>
        <fullName evidence="4">Alkaline shock response membrane anchor protein AmaP</fullName>
    </recommendedName>
</protein>
<gene>
    <name evidence="2" type="ORF">HMPREF0077_1925</name>
</gene>
<feature type="transmembrane region" description="Helical" evidence="1">
    <location>
        <begin position="17"/>
        <end position="39"/>
    </location>
</feature>
<name>C2CKB5_9FIRM</name>
<comment type="caution">
    <text evidence="2">The sequence shown here is derived from an EMBL/GenBank/DDBJ whole genome shotgun (WGS) entry which is preliminary data.</text>
</comment>
<accession>C2CKB5</accession>
<evidence type="ECO:0000313" key="2">
    <source>
        <dbReference type="EMBL" id="EEI82046.1"/>
    </source>
</evidence>
<dbReference type="EMBL" id="ACGC01000118">
    <property type="protein sequence ID" value="EEI82046.1"/>
    <property type="molecule type" value="Genomic_DNA"/>
</dbReference>
<dbReference type="AlphaFoldDB" id="C2CKB5"/>
<evidence type="ECO:0008006" key="4">
    <source>
        <dbReference type="Google" id="ProtNLM"/>
    </source>
</evidence>
<keyword evidence="1" id="KW-0472">Membrane</keyword>
<dbReference type="eggNOG" id="COG1302">
    <property type="taxonomic scope" value="Bacteria"/>
</dbReference>
<sequence>MGVSILGGGLMGKFKRLIYSLMAIVLILLGAIFITVGIIKQDMLFAILYYLQNPNIRRVFVILGLILLAFAIMLIIDLIISSKTDYEYLIENEAGNILIKRYSLESLARIAIEKFGVKALGQDVKILTKEGKIKLASKIEVRDEVDLLSLSETIKAEIRKALEELTGLREMEIDLYFQKAKDRREKD</sequence>
<organism evidence="2 3">
    <name type="scientific">Anaerococcus tetradius ATCC 35098</name>
    <dbReference type="NCBI Taxonomy" id="525255"/>
    <lineage>
        <taxon>Bacteria</taxon>
        <taxon>Bacillati</taxon>
        <taxon>Bacillota</taxon>
        <taxon>Tissierellia</taxon>
        <taxon>Tissierellales</taxon>
        <taxon>Peptoniphilaceae</taxon>
        <taxon>Anaerococcus</taxon>
    </lineage>
</organism>
<evidence type="ECO:0000256" key="1">
    <source>
        <dbReference type="SAM" id="Phobius"/>
    </source>
</evidence>
<keyword evidence="1" id="KW-0812">Transmembrane</keyword>
<dbReference type="NCBIfam" id="NF033218">
    <property type="entry name" value="anchor_AmaP"/>
    <property type="match status" value="1"/>
</dbReference>
<keyword evidence="1" id="KW-1133">Transmembrane helix</keyword>
<reference evidence="2 3" key="1">
    <citation type="submission" date="2009-01" db="EMBL/GenBank/DDBJ databases">
        <authorList>
            <person name="Qin X."/>
            <person name="Bachman B."/>
            <person name="Battles P."/>
            <person name="Bell A."/>
            <person name="Bess C."/>
            <person name="Bickham C."/>
            <person name="Chaboub L."/>
            <person name="Chen D."/>
            <person name="Coyle M."/>
            <person name="Deiros D.R."/>
            <person name="Dinh H."/>
            <person name="Forbes L."/>
            <person name="Fowler G."/>
            <person name="Francisco L."/>
            <person name="Fu Q."/>
            <person name="Gubbala S."/>
            <person name="Hale W."/>
            <person name="Han Y."/>
            <person name="Hemphill L."/>
            <person name="Highlander S.K."/>
            <person name="Hirani K."/>
            <person name="Hogues M."/>
            <person name="Jackson L."/>
            <person name="Jakkamsetti A."/>
            <person name="Javaid M."/>
            <person name="Jiang H."/>
            <person name="Korchina V."/>
            <person name="Kovar C."/>
            <person name="Lara F."/>
            <person name="Lee S."/>
            <person name="Mata R."/>
            <person name="Mathew T."/>
            <person name="Moen C."/>
            <person name="Morales K."/>
            <person name="Munidasa M."/>
            <person name="Nazareth L."/>
            <person name="Ngo R."/>
            <person name="Nguyen L."/>
            <person name="Okwuonu G."/>
            <person name="Ongeri F."/>
            <person name="Patil S."/>
            <person name="Petrosino J."/>
            <person name="Pham C."/>
            <person name="Pham P."/>
            <person name="Pu L.-L."/>
            <person name="Puazo M."/>
            <person name="Raj R."/>
            <person name="Reid J."/>
            <person name="Rouhana J."/>
            <person name="Saada N."/>
            <person name="Shang Y."/>
            <person name="Simmons D."/>
            <person name="Thornton R."/>
            <person name="Warren J."/>
            <person name="Weissenberger G."/>
            <person name="Zhang J."/>
            <person name="Zhang L."/>
            <person name="Zhou C."/>
            <person name="Zhu D."/>
            <person name="Muzny D."/>
            <person name="Worley K."/>
            <person name="Gibbs R."/>
        </authorList>
    </citation>
    <scope>NUCLEOTIDE SEQUENCE [LARGE SCALE GENOMIC DNA]</scope>
    <source>
        <strain evidence="2 3">ATCC 35098</strain>
    </source>
</reference>
<dbReference type="Proteomes" id="UP000003744">
    <property type="component" value="Unassembled WGS sequence"/>
</dbReference>
<proteinExistence type="predicted"/>
<dbReference type="HOGENOM" id="CLU_128600_0_0_9"/>
<feature type="transmembrane region" description="Helical" evidence="1">
    <location>
        <begin position="59"/>
        <end position="80"/>
    </location>
</feature>